<dbReference type="Proteomes" id="UP001148629">
    <property type="component" value="Unassembled WGS sequence"/>
</dbReference>
<evidence type="ECO:0000313" key="1">
    <source>
        <dbReference type="EMBL" id="KAJ3541803.1"/>
    </source>
</evidence>
<proteinExistence type="predicted"/>
<name>A0ACC1SKT4_9HYPO</name>
<organism evidence="1 2">
    <name type="scientific">Fusarium decemcellulare</name>
    <dbReference type="NCBI Taxonomy" id="57161"/>
    <lineage>
        <taxon>Eukaryota</taxon>
        <taxon>Fungi</taxon>
        <taxon>Dikarya</taxon>
        <taxon>Ascomycota</taxon>
        <taxon>Pezizomycotina</taxon>
        <taxon>Sordariomycetes</taxon>
        <taxon>Hypocreomycetidae</taxon>
        <taxon>Hypocreales</taxon>
        <taxon>Nectriaceae</taxon>
        <taxon>Fusarium</taxon>
        <taxon>Fusarium decemcellulare species complex</taxon>
    </lineage>
</organism>
<sequence length="252" mass="29998">MSTPQRRLSTGGAPPRRIYIRTIVEKAPSHNGMPCYAAWEKMEYLHELNTPPDGISRPKWCIQIYDTSPAAGDPEYLRTVAERIHATTWSDRDVWEHPNRIEIHGLPLPEETFDKIRVERCISHQKAEIMARHEARDADFLLQPLFNDYHWRGFIIIKHPQEFWGLPRVDFLEVKFERRTRPSEPWTEDFTEDEIDQISELRFLLCPHSHLTDGLLRFCEVISWFYQSFVNEGRLTEDWSWDMCKQNCRGEW</sequence>
<protein>
    <submittedName>
        <fullName evidence="1">Uncharacterized protein</fullName>
    </submittedName>
</protein>
<accession>A0ACC1SKT4</accession>
<reference evidence="1" key="1">
    <citation type="submission" date="2022-08" db="EMBL/GenBank/DDBJ databases">
        <title>Genome Sequence of Fusarium decemcellulare.</title>
        <authorList>
            <person name="Buettner E."/>
        </authorList>
    </citation>
    <scope>NUCLEOTIDE SEQUENCE</scope>
    <source>
        <strain evidence="1">Babe19</strain>
    </source>
</reference>
<evidence type="ECO:0000313" key="2">
    <source>
        <dbReference type="Proteomes" id="UP001148629"/>
    </source>
</evidence>
<dbReference type="EMBL" id="JANRMS010000330">
    <property type="protein sequence ID" value="KAJ3541803.1"/>
    <property type="molecule type" value="Genomic_DNA"/>
</dbReference>
<keyword evidence="2" id="KW-1185">Reference proteome</keyword>
<comment type="caution">
    <text evidence="1">The sequence shown here is derived from an EMBL/GenBank/DDBJ whole genome shotgun (WGS) entry which is preliminary data.</text>
</comment>
<gene>
    <name evidence="1" type="ORF">NM208_g4432</name>
</gene>